<keyword evidence="6" id="KW-1185">Reference proteome</keyword>
<dbReference type="EC" id="2.7.1.82" evidence="5"/>
<organism evidence="6 7">
    <name type="scientific">Plectus sambesii</name>
    <dbReference type="NCBI Taxonomy" id="2011161"/>
    <lineage>
        <taxon>Eukaryota</taxon>
        <taxon>Metazoa</taxon>
        <taxon>Ecdysozoa</taxon>
        <taxon>Nematoda</taxon>
        <taxon>Chromadorea</taxon>
        <taxon>Plectida</taxon>
        <taxon>Plectina</taxon>
        <taxon>Plectoidea</taxon>
        <taxon>Plectidae</taxon>
        <taxon>Plectus</taxon>
    </lineage>
</organism>
<keyword evidence="1" id="KW-0443">Lipid metabolism</keyword>
<dbReference type="PANTHER" id="PTHR22603">
    <property type="entry name" value="CHOLINE/ETHANOALAMINE KINASE"/>
    <property type="match status" value="1"/>
</dbReference>
<dbReference type="GO" id="GO:0006646">
    <property type="term" value="P:phosphatidylethanolamine biosynthetic process"/>
    <property type="evidence" value="ECO:0007669"/>
    <property type="project" value="TreeGrafter"/>
</dbReference>
<evidence type="ECO:0000256" key="3">
    <source>
        <dbReference type="ARBA" id="ARBA00037883"/>
    </source>
</evidence>
<evidence type="ECO:0000256" key="4">
    <source>
        <dbReference type="ARBA" id="ARBA00038211"/>
    </source>
</evidence>
<evidence type="ECO:0000256" key="5">
    <source>
        <dbReference type="ARBA" id="ARBA00038874"/>
    </source>
</evidence>
<dbReference type="InterPro" id="IPR011009">
    <property type="entry name" value="Kinase-like_dom_sf"/>
</dbReference>
<keyword evidence="1" id="KW-0594">Phospholipid biosynthesis</keyword>
<dbReference type="PANTHER" id="PTHR22603:SF66">
    <property type="entry name" value="ETHANOLAMINE KINASE"/>
    <property type="match status" value="1"/>
</dbReference>
<dbReference type="GO" id="GO:0004305">
    <property type="term" value="F:ethanolamine kinase activity"/>
    <property type="evidence" value="ECO:0007669"/>
    <property type="project" value="UniProtKB-EC"/>
</dbReference>
<dbReference type="Gene3D" id="3.30.200.20">
    <property type="entry name" value="Phosphorylase Kinase, domain 1"/>
    <property type="match status" value="1"/>
</dbReference>
<keyword evidence="2" id="KW-1208">Phospholipid metabolism</keyword>
<dbReference type="Proteomes" id="UP000887566">
    <property type="component" value="Unplaced"/>
</dbReference>
<keyword evidence="1" id="KW-0444">Lipid biosynthesis</keyword>
<dbReference type="AlphaFoldDB" id="A0A914WUG4"/>
<evidence type="ECO:0000313" key="7">
    <source>
        <dbReference type="WBParaSite" id="PSAMB.scaffold5296size12095.g26378.t1"/>
    </source>
</evidence>
<proteinExistence type="inferred from homology"/>
<accession>A0A914WUG4</accession>
<comment type="similarity">
    <text evidence="4">Belongs to the choline/ethanolamine kinase family.</text>
</comment>
<dbReference type="CDD" id="cd05157">
    <property type="entry name" value="ETNK_euk"/>
    <property type="match status" value="1"/>
</dbReference>
<dbReference type="SUPFAM" id="SSF56112">
    <property type="entry name" value="Protein kinase-like (PK-like)"/>
    <property type="match status" value="1"/>
</dbReference>
<dbReference type="GO" id="GO:0005737">
    <property type="term" value="C:cytoplasm"/>
    <property type="evidence" value="ECO:0007669"/>
    <property type="project" value="TreeGrafter"/>
</dbReference>
<name>A0A914WUG4_9BILA</name>
<sequence>MSPKLRHFDVTLPLEDDDECLKQASKLAAEVKPDWDISALDFEFFTNGITNKVFCCTEKNLNEKIVCRVYGKKTELLIDREKELKNWQRLSDCDCASPLYATFDNGILCGYQPGETLTTDSIREPKIAKEIARAVAEMHRTATKKNGKQAESCYFHKLQGYLDNMPKKFDDAEKQKKFIEQFPTHDELVAEQAVLKETIAAVKPAVVFCHNDLLLYNILYDKESEKVNFIDYEYADFNYQAFDIGNHFCEYAGVENVDFSLYPSREYQLEWLKNYLEYYLERSPSEEEIERLYVQVNICAASAHFLWSVWCIIQAENSTIDFDFLSYAIAKNNEYKRMKKEFFHLRPPA</sequence>
<dbReference type="Pfam" id="PF01633">
    <property type="entry name" value="Choline_kinase"/>
    <property type="match status" value="1"/>
</dbReference>
<evidence type="ECO:0000256" key="2">
    <source>
        <dbReference type="ARBA" id="ARBA00023264"/>
    </source>
</evidence>
<comment type="pathway">
    <text evidence="3">Phospholipid metabolism; phosphatidylethanolamine biosynthesis; phosphatidylethanolamine from ethanolamine: step 1/3.</text>
</comment>
<evidence type="ECO:0000256" key="1">
    <source>
        <dbReference type="ARBA" id="ARBA00023209"/>
    </source>
</evidence>
<protein>
    <recommendedName>
        <fullName evidence="5">ethanolamine kinase</fullName>
        <ecNumber evidence="5">2.7.1.82</ecNumber>
    </recommendedName>
</protein>
<evidence type="ECO:0000313" key="6">
    <source>
        <dbReference type="Proteomes" id="UP000887566"/>
    </source>
</evidence>
<dbReference type="WBParaSite" id="PSAMB.scaffold5296size12095.g26378.t1">
    <property type="protein sequence ID" value="PSAMB.scaffold5296size12095.g26378.t1"/>
    <property type="gene ID" value="PSAMB.scaffold5296size12095.g26378"/>
</dbReference>
<dbReference type="Gene3D" id="3.90.1200.10">
    <property type="match status" value="1"/>
</dbReference>
<reference evidence="7" key="1">
    <citation type="submission" date="2022-11" db="UniProtKB">
        <authorList>
            <consortium name="WormBaseParasite"/>
        </authorList>
    </citation>
    <scope>IDENTIFICATION</scope>
</reference>